<dbReference type="InterPro" id="IPR019821">
    <property type="entry name" value="Kinesin_motor_CS"/>
</dbReference>
<feature type="region of interest" description="Disordered" evidence="10">
    <location>
        <begin position="1"/>
        <end position="28"/>
    </location>
</feature>
<evidence type="ECO:0000256" key="10">
    <source>
        <dbReference type="SAM" id="MobiDB-lite"/>
    </source>
</evidence>
<dbReference type="Gene3D" id="3.40.850.10">
    <property type="entry name" value="Kinesin motor domain"/>
    <property type="match status" value="1"/>
</dbReference>
<evidence type="ECO:0000256" key="1">
    <source>
        <dbReference type="ARBA" id="ARBA00010899"/>
    </source>
</evidence>
<evidence type="ECO:0000256" key="4">
    <source>
        <dbReference type="ARBA" id="ARBA00022741"/>
    </source>
</evidence>
<keyword evidence="13" id="KW-1185">Reference proteome</keyword>
<comment type="caution">
    <text evidence="12">The sequence shown here is derived from an EMBL/GenBank/DDBJ whole genome shotgun (WGS) entry which is preliminary data.</text>
</comment>
<dbReference type="InterPro" id="IPR027417">
    <property type="entry name" value="P-loop_NTPase"/>
</dbReference>
<dbReference type="GO" id="GO:0005524">
    <property type="term" value="F:ATP binding"/>
    <property type="evidence" value="ECO:0007669"/>
    <property type="project" value="UniProtKB-UniRule"/>
</dbReference>
<name>A0A8T2UBN8_CERRI</name>
<dbReference type="Pfam" id="PF00225">
    <property type="entry name" value="Kinesin"/>
    <property type="match status" value="1"/>
</dbReference>
<evidence type="ECO:0000256" key="5">
    <source>
        <dbReference type="ARBA" id="ARBA00022840"/>
    </source>
</evidence>
<dbReference type="OrthoDB" id="3176171at2759"/>
<evidence type="ECO:0000256" key="3">
    <source>
        <dbReference type="ARBA" id="ARBA00022701"/>
    </source>
</evidence>
<protein>
    <recommendedName>
        <fullName evidence="8">Kinesin-like protein</fullName>
    </recommendedName>
</protein>
<dbReference type="AlphaFoldDB" id="A0A8T2UBN8"/>
<keyword evidence="2" id="KW-0934">Plastid</keyword>
<dbReference type="GO" id="GO:0003777">
    <property type="term" value="F:microtubule motor activity"/>
    <property type="evidence" value="ECO:0007669"/>
    <property type="project" value="InterPro"/>
</dbReference>
<sequence length="803" mass="90721">MMQSTRPPGSARRSPFNKENREVPMDKKRKIGRDIFGVRVMSEPRIRVRQAFSAINLRQEVSQNNDRDPSVTPGRLPSRTCEDCTPTMLTKDEIEALLNMKMKGKNKFDFKGKSEQMMDYIKKLRSCIRGLQAAEAIFAAQKAQLQAQLLEDKREHKQAEELFKNKQSELEQQLTELRQMCDMLENRLQQSEDEKEVLLSSHEQDMLDLQAAHKEIGRLVELSEAYQKDLESATQQVASLQDINKRLQEYNTSLQTYNSKLQTDAATSAETVSKLQKEKSVIMETLSSLRGNQAALQEQLNLAKASVLEAARERNSLIVEEEKVRAELQRTLDTMNQRAEELEALAAENARYKECTGKSVKELEMLNVKTAALEVNYASQAEEIMSLRSQLEASNLKLQASENMLMQYKNEGVEKKSVIEELRRKLAESELRVNEGELLRRKLHNTILELKGNIRVFCRVRPLLPDDDGYNMGEVSVLQYPNSTELIGRGIELVQFQGQKHAFTFDRVFGPEVKQEDVFEEISQLIQSALDGYKVCIFAYGQTGSGKTHTMLGNPDNDDQKGVIPRSLEQIFKASQSLNDQGWRFQMQASMLEIYNETIRDLLAPNKTDATVKQFSVKHDNNGNTNVSDLTVVEVTKWKEVSLLLQRAAQSRAVGKTAMNEQSSRSHCVFTLRISGLNESTEQEVHGVLNLIDLAGSERLSRSGSSGDRLKETQAINKSLSSLGDVIVAIANKEQHVPYRNSKLTYLLQPCLGGNSKTLMFVNISPDSKSVSETLCSLRFAAKVNACEIGVPRRNTQSRLSYC</sequence>
<dbReference type="InterPro" id="IPR001752">
    <property type="entry name" value="Kinesin_motor_dom"/>
</dbReference>
<evidence type="ECO:0000313" key="13">
    <source>
        <dbReference type="Proteomes" id="UP000825935"/>
    </source>
</evidence>
<dbReference type="PANTHER" id="PTHR47972">
    <property type="entry name" value="KINESIN-LIKE PROTEIN KLP-3"/>
    <property type="match status" value="1"/>
</dbReference>
<dbReference type="PROSITE" id="PS50067">
    <property type="entry name" value="KINESIN_MOTOR_2"/>
    <property type="match status" value="1"/>
</dbReference>
<organism evidence="12 13">
    <name type="scientific">Ceratopteris richardii</name>
    <name type="common">Triangle waterfern</name>
    <dbReference type="NCBI Taxonomy" id="49495"/>
    <lineage>
        <taxon>Eukaryota</taxon>
        <taxon>Viridiplantae</taxon>
        <taxon>Streptophyta</taxon>
        <taxon>Embryophyta</taxon>
        <taxon>Tracheophyta</taxon>
        <taxon>Polypodiopsida</taxon>
        <taxon>Polypodiidae</taxon>
        <taxon>Polypodiales</taxon>
        <taxon>Pteridineae</taxon>
        <taxon>Pteridaceae</taxon>
        <taxon>Parkerioideae</taxon>
        <taxon>Ceratopteris</taxon>
    </lineage>
</organism>
<feature type="region of interest" description="Disordered" evidence="10">
    <location>
        <begin position="60"/>
        <end position="79"/>
    </location>
</feature>
<proteinExistence type="inferred from homology"/>
<keyword evidence="9" id="KW-0175">Coiled coil</keyword>
<feature type="coiled-coil region" evidence="9">
    <location>
        <begin position="384"/>
        <end position="439"/>
    </location>
</feature>
<evidence type="ECO:0000256" key="9">
    <source>
        <dbReference type="SAM" id="Coils"/>
    </source>
</evidence>
<dbReference type="PRINTS" id="PR00380">
    <property type="entry name" value="KINESINHEAVY"/>
</dbReference>
<feature type="domain" description="Kinesin motor" evidence="11">
    <location>
        <begin position="453"/>
        <end position="787"/>
    </location>
</feature>
<accession>A0A8T2UBN8</accession>
<dbReference type="CDD" id="cd01366">
    <property type="entry name" value="KISc_C_terminal"/>
    <property type="match status" value="1"/>
</dbReference>
<evidence type="ECO:0000259" key="11">
    <source>
        <dbReference type="PROSITE" id="PS50067"/>
    </source>
</evidence>
<feature type="binding site" evidence="7">
    <location>
        <begin position="541"/>
        <end position="548"/>
    </location>
    <ligand>
        <name>ATP</name>
        <dbReference type="ChEBI" id="CHEBI:30616"/>
    </ligand>
</feature>
<dbReference type="Proteomes" id="UP000825935">
    <property type="component" value="Chromosome 8"/>
</dbReference>
<feature type="compositionally biased region" description="Basic and acidic residues" evidence="10">
    <location>
        <begin position="16"/>
        <end position="26"/>
    </location>
</feature>
<comment type="similarity">
    <text evidence="1">Belongs to the TRAFAC class myosin-kinesin ATPase superfamily. Kinesin family. KIN-14 subfamily.</text>
</comment>
<dbReference type="SUPFAM" id="SSF52540">
    <property type="entry name" value="P-loop containing nucleoside triphosphate hydrolases"/>
    <property type="match status" value="1"/>
</dbReference>
<evidence type="ECO:0000256" key="7">
    <source>
        <dbReference type="PROSITE-ProRule" id="PRU00283"/>
    </source>
</evidence>
<keyword evidence="6 7" id="KW-0505">Motor protein</keyword>
<evidence type="ECO:0000313" key="12">
    <source>
        <dbReference type="EMBL" id="KAH7431920.1"/>
    </source>
</evidence>
<evidence type="ECO:0000256" key="2">
    <source>
        <dbReference type="ARBA" id="ARBA00022528"/>
    </source>
</evidence>
<feature type="coiled-coil region" evidence="9">
    <location>
        <begin position="140"/>
        <end position="260"/>
    </location>
</feature>
<reference evidence="12" key="1">
    <citation type="submission" date="2021-08" db="EMBL/GenBank/DDBJ databases">
        <title>WGS assembly of Ceratopteris richardii.</title>
        <authorList>
            <person name="Marchant D.B."/>
            <person name="Chen G."/>
            <person name="Jenkins J."/>
            <person name="Shu S."/>
            <person name="Leebens-Mack J."/>
            <person name="Grimwood J."/>
            <person name="Schmutz J."/>
            <person name="Soltis P."/>
            <person name="Soltis D."/>
            <person name="Chen Z.-H."/>
        </authorList>
    </citation>
    <scope>NUCLEOTIDE SEQUENCE</scope>
    <source>
        <strain evidence="12">Whitten #5841</strain>
        <tissue evidence="12">Leaf</tissue>
    </source>
</reference>
<feature type="coiled-coil region" evidence="9">
    <location>
        <begin position="318"/>
        <end position="345"/>
    </location>
</feature>
<dbReference type="GO" id="GO:0005874">
    <property type="term" value="C:microtubule"/>
    <property type="evidence" value="ECO:0007669"/>
    <property type="project" value="UniProtKB-KW"/>
</dbReference>
<keyword evidence="5 7" id="KW-0067">ATP-binding</keyword>
<keyword evidence="4 7" id="KW-0547">Nucleotide-binding</keyword>
<dbReference type="PANTHER" id="PTHR47972:SF45">
    <property type="entry name" value="PROTEIN CLARET SEGREGATIONAL"/>
    <property type="match status" value="1"/>
</dbReference>
<dbReference type="FunFam" id="3.40.850.10:FF:000048">
    <property type="entry name" value="Kinesin-like protein"/>
    <property type="match status" value="1"/>
</dbReference>
<keyword evidence="3 8" id="KW-0493">Microtubule</keyword>
<gene>
    <name evidence="12" type="ORF">KP509_08G073300</name>
</gene>
<dbReference type="InterPro" id="IPR027640">
    <property type="entry name" value="Kinesin-like_fam"/>
</dbReference>
<dbReference type="EMBL" id="CM035413">
    <property type="protein sequence ID" value="KAH7431920.1"/>
    <property type="molecule type" value="Genomic_DNA"/>
</dbReference>
<dbReference type="InterPro" id="IPR036961">
    <property type="entry name" value="Kinesin_motor_dom_sf"/>
</dbReference>
<dbReference type="PROSITE" id="PS00411">
    <property type="entry name" value="KINESIN_MOTOR_1"/>
    <property type="match status" value="1"/>
</dbReference>
<dbReference type="GO" id="GO:0008017">
    <property type="term" value="F:microtubule binding"/>
    <property type="evidence" value="ECO:0007669"/>
    <property type="project" value="InterPro"/>
</dbReference>
<dbReference type="SMART" id="SM00129">
    <property type="entry name" value="KISc"/>
    <property type="match status" value="1"/>
</dbReference>
<dbReference type="OMA" id="SLQNQGW"/>
<evidence type="ECO:0000256" key="8">
    <source>
        <dbReference type="RuleBase" id="RU000394"/>
    </source>
</evidence>
<keyword evidence="2" id="KW-0150">Chloroplast</keyword>
<evidence type="ECO:0000256" key="6">
    <source>
        <dbReference type="ARBA" id="ARBA00023175"/>
    </source>
</evidence>
<dbReference type="GO" id="GO:0007018">
    <property type="term" value="P:microtubule-based movement"/>
    <property type="evidence" value="ECO:0007669"/>
    <property type="project" value="InterPro"/>
</dbReference>